<protein>
    <submittedName>
        <fullName evidence="1">Uncharacterized protein</fullName>
    </submittedName>
</protein>
<accession>A0A397INB4</accession>
<dbReference type="OrthoDB" id="532890at2759"/>
<name>A0A397INB4_9GLOM</name>
<proteinExistence type="predicted"/>
<dbReference type="AlphaFoldDB" id="A0A397INB4"/>
<sequence length="181" mass="21544">MFINLIKHFLKKIKLKKKHCKQEILTEPKKILTKSKEILIEYNKYYFNTCTYKDRFIIGFIYYDESDALLVDFTEEPDELCDEVTDYLLVYYNDTDKIIRIRVDAPSEFIRMVDKNLSFALNSIYDKRCDIFKLNFANSVLTTTFQKTEVEDIEMEIDDEGKLVTLLFYNASNRMANIISK</sequence>
<gene>
    <name evidence="1" type="ORF">Glove_180g79</name>
</gene>
<keyword evidence="2" id="KW-1185">Reference proteome</keyword>
<reference evidence="1 2" key="1">
    <citation type="submission" date="2018-08" db="EMBL/GenBank/DDBJ databases">
        <title>Genome and evolution of the arbuscular mycorrhizal fungus Diversispora epigaea (formerly Glomus versiforme) and its bacterial endosymbionts.</title>
        <authorList>
            <person name="Sun X."/>
            <person name="Fei Z."/>
            <person name="Harrison M."/>
        </authorList>
    </citation>
    <scope>NUCLEOTIDE SEQUENCE [LARGE SCALE GENOMIC DNA]</scope>
    <source>
        <strain evidence="1 2">IT104</strain>
    </source>
</reference>
<organism evidence="1 2">
    <name type="scientific">Diversispora epigaea</name>
    <dbReference type="NCBI Taxonomy" id="1348612"/>
    <lineage>
        <taxon>Eukaryota</taxon>
        <taxon>Fungi</taxon>
        <taxon>Fungi incertae sedis</taxon>
        <taxon>Mucoromycota</taxon>
        <taxon>Glomeromycotina</taxon>
        <taxon>Glomeromycetes</taxon>
        <taxon>Diversisporales</taxon>
        <taxon>Diversisporaceae</taxon>
        <taxon>Diversispora</taxon>
    </lineage>
</organism>
<evidence type="ECO:0000313" key="2">
    <source>
        <dbReference type="Proteomes" id="UP000266861"/>
    </source>
</evidence>
<dbReference type="Proteomes" id="UP000266861">
    <property type="component" value="Unassembled WGS sequence"/>
</dbReference>
<evidence type="ECO:0000313" key="1">
    <source>
        <dbReference type="EMBL" id="RHZ77395.1"/>
    </source>
</evidence>
<comment type="caution">
    <text evidence="1">The sequence shown here is derived from an EMBL/GenBank/DDBJ whole genome shotgun (WGS) entry which is preliminary data.</text>
</comment>
<dbReference type="EMBL" id="PQFF01000170">
    <property type="protein sequence ID" value="RHZ77395.1"/>
    <property type="molecule type" value="Genomic_DNA"/>
</dbReference>